<evidence type="ECO:0000313" key="2">
    <source>
        <dbReference type="Proteomes" id="UP000790709"/>
    </source>
</evidence>
<dbReference type="EMBL" id="MU266500">
    <property type="protein sequence ID" value="KAH7922063.1"/>
    <property type="molecule type" value="Genomic_DNA"/>
</dbReference>
<organism evidence="1 2">
    <name type="scientific">Leucogyrophana mollusca</name>
    <dbReference type="NCBI Taxonomy" id="85980"/>
    <lineage>
        <taxon>Eukaryota</taxon>
        <taxon>Fungi</taxon>
        <taxon>Dikarya</taxon>
        <taxon>Basidiomycota</taxon>
        <taxon>Agaricomycotina</taxon>
        <taxon>Agaricomycetes</taxon>
        <taxon>Agaricomycetidae</taxon>
        <taxon>Boletales</taxon>
        <taxon>Boletales incertae sedis</taxon>
        <taxon>Leucogyrophana</taxon>
    </lineage>
</organism>
<gene>
    <name evidence="1" type="ORF">BV22DRAFT_1131756</name>
</gene>
<name>A0ACB8BB17_9AGAM</name>
<evidence type="ECO:0000313" key="1">
    <source>
        <dbReference type="EMBL" id="KAH7922063.1"/>
    </source>
</evidence>
<protein>
    <submittedName>
        <fullName evidence="1">Uncharacterized protein</fullName>
    </submittedName>
</protein>
<comment type="caution">
    <text evidence="1">The sequence shown here is derived from an EMBL/GenBank/DDBJ whole genome shotgun (WGS) entry which is preliminary data.</text>
</comment>
<proteinExistence type="predicted"/>
<keyword evidence="2" id="KW-1185">Reference proteome</keyword>
<dbReference type="Proteomes" id="UP000790709">
    <property type="component" value="Unassembled WGS sequence"/>
</dbReference>
<sequence>MEVTSVTHALVARPELMQISSTPHFTLHPPRNWAGTVEKYPSFDGGLLATVTNGGLNNQEFTYQALVYFEIADCCVSPAALKHMVEARSEVSKKENQWELIENFDLMTYVTVAPTASLSVCGRGPLSQEVPTTSRHPPLLLIRAGNSSPATVLPLSNCQILAYCSKAIDDPTSGCSYVFVGQAGHTIVQVPYGCDNSHYARIKSLKVRLHLASRSAHIEDKPASEPVCGLDLGYDFDAIPDDNGPINMQVDASNMSEYWDTVVETPPEGKR</sequence>
<accession>A0ACB8BB17</accession>
<reference evidence="1" key="1">
    <citation type="journal article" date="2021" name="New Phytol.">
        <title>Evolutionary innovations through gain and loss of genes in the ectomycorrhizal Boletales.</title>
        <authorList>
            <person name="Wu G."/>
            <person name="Miyauchi S."/>
            <person name="Morin E."/>
            <person name="Kuo A."/>
            <person name="Drula E."/>
            <person name="Varga T."/>
            <person name="Kohler A."/>
            <person name="Feng B."/>
            <person name="Cao Y."/>
            <person name="Lipzen A."/>
            <person name="Daum C."/>
            <person name="Hundley H."/>
            <person name="Pangilinan J."/>
            <person name="Johnson J."/>
            <person name="Barry K."/>
            <person name="LaButti K."/>
            <person name="Ng V."/>
            <person name="Ahrendt S."/>
            <person name="Min B."/>
            <person name="Choi I.G."/>
            <person name="Park H."/>
            <person name="Plett J.M."/>
            <person name="Magnuson J."/>
            <person name="Spatafora J.W."/>
            <person name="Nagy L.G."/>
            <person name="Henrissat B."/>
            <person name="Grigoriev I.V."/>
            <person name="Yang Z.L."/>
            <person name="Xu J."/>
            <person name="Martin F.M."/>
        </authorList>
    </citation>
    <scope>NUCLEOTIDE SEQUENCE</scope>
    <source>
        <strain evidence="1">KUC20120723A-06</strain>
    </source>
</reference>